<dbReference type="Proteomes" id="UP001295423">
    <property type="component" value="Unassembled WGS sequence"/>
</dbReference>
<feature type="compositionally biased region" description="Acidic residues" evidence="1">
    <location>
        <begin position="147"/>
        <end position="167"/>
    </location>
</feature>
<protein>
    <submittedName>
        <fullName evidence="2">Uncharacterized protein</fullName>
    </submittedName>
</protein>
<organism evidence="2 3">
    <name type="scientific">Cylindrotheca closterium</name>
    <dbReference type="NCBI Taxonomy" id="2856"/>
    <lineage>
        <taxon>Eukaryota</taxon>
        <taxon>Sar</taxon>
        <taxon>Stramenopiles</taxon>
        <taxon>Ochrophyta</taxon>
        <taxon>Bacillariophyta</taxon>
        <taxon>Bacillariophyceae</taxon>
        <taxon>Bacillariophycidae</taxon>
        <taxon>Bacillariales</taxon>
        <taxon>Bacillariaceae</taxon>
        <taxon>Cylindrotheca</taxon>
    </lineage>
</organism>
<proteinExistence type="predicted"/>
<dbReference type="AlphaFoldDB" id="A0AAD2GC65"/>
<comment type="caution">
    <text evidence="2">The sequence shown here is derived from an EMBL/GenBank/DDBJ whole genome shotgun (WGS) entry which is preliminary data.</text>
</comment>
<gene>
    <name evidence="2" type="ORF">CYCCA115_LOCUS23148</name>
</gene>
<dbReference type="EMBL" id="CAKOGP040002370">
    <property type="protein sequence ID" value="CAJ1968242.1"/>
    <property type="molecule type" value="Genomic_DNA"/>
</dbReference>
<feature type="region of interest" description="Disordered" evidence="1">
    <location>
        <begin position="140"/>
        <end position="193"/>
    </location>
</feature>
<keyword evidence="3" id="KW-1185">Reference proteome</keyword>
<name>A0AAD2GC65_9STRA</name>
<feature type="compositionally biased region" description="Basic and acidic residues" evidence="1">
    <location>
        <begin position="170"/>
        <end position="183"/>
    </location>
</feature>
<evidence type="ECO:0000256" key="1">
    <source>
        <dbReference type="SAM" id="MobiDB-lite"/>
    </source>
</evidence>
<sequence length="193" mass="21900">MEPRSIKAIYIEPTKGQRTGHRVLNLNTKKMISRPKVVVLPVTNQVIKRVEAWAAAEGVASMKFFDKKRDLETFQDGDQIVGVDDTEQGYLEEAFDQDYEAEDEDECDFNLHGQFDDIDDSKREELLADADNDVDDMPELTVRFQGDDDYESEDDLGDEGDEEEEPIVADLDHHRGNVDRGTDDIGSLVTDLE</sequence>
<evidence type="ECO:0000313" key="3">
    <source>
        <dbReference type="Proteomes" id="UP001295423"/>
    </source>
</evidence>
<feature type="non-terminal residue" evidence="2">
    <location>
        <position position="193"/>
    </location>
</feature>
<accession>A0AAD2GC65</accession>
<reference evidence="2" key="1">
    <citation type="submission" date="2023-08" db="EMBL/GenBank/DDBJ databases">
        <authorList>
            <person name="Audoor S."/>
            <person name="Bilcke G."/>
        </authorList>
    </citation>
    <scope>NUCLEOTIDE SEQUENCE</scope>
</reference>
<evidence type="ECO:0000313" key="2">
    <source>
        <dbReference type="EMBL" id="CAJ1968242.1"/>
    </source>
</evidence>